<evidence type="ECO:0000256" key="8">
    <source>
        <dbReference type="HAMAP-Rule" id="MF_00423"/>
    </source>
</evidence>
<comment type="caution">
    <text evidence="10">The sequence shown here is derived from an EMBL/GenBank/DDBJ whole genome shotgun (WGS) entry which is preliminary data.</text>
</comment>
<comment type="subcellular location">
    <subcellularLocation>
        <location evidence="8">Cytoplasm</location>
    </subcellularLocation>
</comment>
<keyword evidence="6 8" id="KW-0711">Selenium</keyword>
<dbReference type="InterPro" id="IPR018319">
    <property type="entry name" value="SelA-like"/>
</dbReference>
<evidence type="ECO:0000256" key="3">
    <source>
        <dbReference type="ARBA" id="ARBA00022679"/>
    </source>
</evidence>
<gene>
    <name evidence="8" type="primary">selA</name>
    <name evidence="10" type="ORF">C7B46_03715</name>
</gene>
<dbReference type="GO" id="GO:0005737">
    <property type="term" value="C:cytoplasm"/>
    <property type="evidence" value="ECO:0007669"/>
    <property type="project" value="UniProtKB-SubCell"/>
</dbReference>
<reference evidence="10 11" key="1">
    <citation type="journal article" date="2014" name="BMC Genomics">
        <title>Comparison of environmental and isolate Sulfobacillus genomes reveals diverse carbon, sulfur, nitrogen, and hydrogen metabolisms.</title>
        <authorList>
            <person name="Justice N.B."/>
            <person name="Norman A."/>
            <person name="Brown C.T."/>
            <person name="Singh A."/>
            <person name="Thomas B.C."/>
            <person name="Banfield J.F."/>
        </authorList>
    </citation>
    <scope>NUCLEOTIDE SEQUENCE [LARGE SCALE GENOMIC DNA]</scope>
    <source>
        <strain evidence="10">AMDSBA4</strain>
    </source>
</reference>
<dbReference type="GO" id="GO:0004125">
    <property type="term" value="F:L-seryl-tRNA(Sec) selenium transferase activity"/>
    <property type="evidence" value="ECO:0007669"/>
    <property type="project" value="UniProtKB-UniRule"/>
</dbReference>
<comment type="cofactor">
    <cofactor evidence="1 8 9">
        <name>pyridoxal 5'-phosphate</name>
        <dbReference type="ChEBI" id="CHEBI:597326"/>
    </cofactor>
</comment>
<comment type="similarity">
    <text evidence="7 8">Belongs to the SelA family.</text>
</comment>
<name>A0A2T2XK14_9FIRM</name>
<evidence type="ECO:0000256" key="1">
    <source>
        <dbReference type="ARBA" id="ARBA00001933"/>
    </source>
</evidence>
<dbReference type="Pfam" id="PF03841">
    <property type="entry name" value="SelA"/>
    <property type="match status" value="1"/>
</dbReference>
<evidence type="ECO:0000313" key="11">
    <source>
        <dbReference type="Proteomes" id="UP000242972"/>
    </source>
</evidence>
<dbReference type="SUPFAM" id="SSF53383">
    <property type="entry name" value="PLP-dependent transferases"/>
    <property type="match status" value="1"/>
</dbReference>
<dbReference type="PANTHER" id="PTHR32328:SF0">
    <property type="entry name" value="L-SERYL-TRNA(SEC) SELENIUM TRANSFERASE"/>
    <property type="match status" value="1"/>
</dbReference>
<dbReference type="AlphaFoldDB" id="A0A2T2XK14"/>
<dbReference type="InterPro" id="IPR015424">
    <property type="entry name" value="PyrdxlP-dep_Trfase"/>
</dbReference>
<dbReference type="HAMAP" id="MF_00423">
    <property type="entry name" value="SelA"/>
    <property type="match status" value="1"/>
</dbReference>
<proteinExistence type="inferred from homology"/>
<dbReference type="Proteomes" id="UP000242972">
    <property type="component" value="Unassembled WGS sequence"/>
</dbReference>
<organism evidence="10 11">
    <name type="scientific">Sulfobacillus benefaciens</name>
    <dbReference type="NCBI Taxonomy" id="453960"/>
    <lineage>
        <taxon>Bacteria</taxon>
        <taxon>Bacillati</taxon>
        <taxon>Bacillota</taxon>
        <taxon>Clostridia</taxon>
        <taxon>Eubacteriales</taxon>
        <taxon>Clostridiales Family XVII. Incertae Sedis</taxon>
        <taxon>Sulfobacillus</taxon>
    </lineage>
</organism>
<evidence type="ECO:0000256" key="5">
    <source>
        <dbReference type="ARBA" id="ARBA00022917"/>
    </source>
</evidence>
<dbReference type="Gene3D" id="3.90.1150.180">
    <property type="match status" value="1"/>
</dbReference>
<dbReference type="InterPro" id="IPR015421">
    <property type="entry name" value="PyrdxlP-dep_Trfase_major"/>
</dbReference>
<evidence type="ECO:0000313" key="10">
    <source>
        <dbReference type="EMBL" id="PSR34827.1"/>
    </source>
</evidence>
<feature type="modified residue" description="N6-(pyridoxal phosphate)lysine" evidence="8 9">
    <location>
        <position position="292"/>
    </location>
</feature>
<dbReference type="GO" id="GO:0001514">
    <property type="term" value="P:selenocysteine incorporation"/>
    <property type="evidence" value="ECO:0007669"/>
    <property type="project" value="UniProtKB-UniRule"/>
</dbReference>
<evidence type="ECO:0000256" key="4">
    <source>
        <dbReference type="ARBA" id="ARBA00022898"/>
    </source>
</evidence>
<sequence length="473" mass="51455">MNNIDSTATAFDSIPAVHKIWQEFSHPWPVPKVWIEWATRDILDNVRQAAKKGTVAPNAGALAKAILERAQDLARPHLRPLLNATGVIIHTNLGRAPLANEILDQVNTVAAGYSTLEYDLERGTRGSRHDHVSQLVEVLTGAEAAMVVNNNAAAVLLALSALAKDREVIVSRGELVEIGGSFRIPEVMALSGAKLREVGATNKTHLRDYSAAISENTGLLLKVHQSNFRVIGFTQAVSTAELVALGHGHRIPVMEDLGSGVVFPFTLDGIEEPSVKGVVSTGIDLVTFSGDKLLGGPQAGLVAGRRELIDAMKRYPLARAVRVDKMTLAALEVVVRWYLEGEAGRLPLWRMIHMSLEELEVRTQSVATRLRSQLPATVSVAIGDESSEIGGGSMPGCRLPTKVLRLKGGARIEEWERQLRRSDVPVVCRVQRGELIFDLRTIFPSQETLLIDTIVEAFGLIPQATITERGFES</sequence>
<keyword evidence="5 8" id="KW-0648">Protein biosynthesis</keyword>
<comment type="catalytic activity">
    <reaction evidence="8">
        <text>L-seryl-tRNA(Sec) + selenophosphate + H(+) = L-selenocysteinyl-tRNA(Sec) + phosphate</text>
        <dbReference type="Rhea" id="RHEA:22728"/>
        <dbReference type="Rhea" id="RHEA-COMP:9742"/>
        <dbReference type="Rhea" id="RHEA-COMP:9743"/>
        <dbReference type="ChEBI" id="CHEBI:15378"/>
        <dbReference type="ChEBI" id="CHEBI:16144"/>
        <dbReference type="ChEBI" id="CHEBI:43474"/>
        <dbReference type="ChEBI" id="CHEBI:78533"/>
        <dbReference type="ChEBI" id="CHEBI:78573"/>
        <dbReference type="EC" id="2.9.1.1"/>
    </reaction>
</comment>
<keyword evidence="3 8" id="KW-0808">Transferase</keyword>
<evidence type="ECO:0000256" key="9">
    <source>
        <dbReference type="PIRSR" id="PIRSR618319-50"/>
    </source>
</evidence>
<evidence type="ECO:0000256" key="2">
    <source>
        <dbReference type="ARBA" id="ARBA00022490"/>
    </source>
</evidence>
<dbReference type="NCBIfam" id="TIGR00474">
    <property type="entry name" value="selA"/>
    <property type="match status" value="1"/>
</dbReference>
<protein>
    <recommendedName>
        <fullName evidence="8">L-seryl-tRNA(Sec) selenium transferase</fullName>
        <ecNumber evidence="8">2.9.1.1</ecNumber>
    </recommendedName>
    <alternativeName>
        <fullName evidence="8">Selenocysteine synthase</fullName>
        <shortName evidence="8">Sec synthase</shortName>
    </alternativeName>
    <alternativeName>
        <fullName evidence="8">Selenocysteinyl-tRNA(Sec) synthase</fullName>
    </alternativeName>
</protein>
<dbReference type="GO" id="GO:0001717">
    <property type="term" value="P:conversion of seryl-tRNAsec to selenocys-tRNAsec"/>
    <property type="evidence" value="ECO:0007669"/>
    <property type="project" value="UniProtKB-UniRule"/>
</dbReference>
<evidence type="ECO:0000256" key="7">
    <source>
        <dbReference type="ARBA" id="ARBA00044507"/>
    </source>
</evidence>
<dbReference type="EC" id="2.9.1.1" evidence="8"/>
<dbReference type="UniPathway" id="UPA00906">
    <property type="reaction ID" value="UER00896"/>
</dbReference>
<comment type="function">
    <text evidence="8">Converts seryl-tRNA(Sec) to selenocysteinyl-tRNA(Sec) required for selenoprotein biosynthesis.</text>
</comment>
<dbReference type="Gene3D" id="3.40.640.10">
    <property type="entry name" value="Type I PLP-dependent aspartate aminotransferase-like (Major domain)"/>
    <property type="match status" value="1"/>
</dbReference>
<evidence type="ECO:0000256" key="6">
    <source>
        <dbReference type="ARBA" id="ARBA00023266"/>
    </source>
</evidence>
<keyword evidence="2 8" id="KW-0963">Cytoplasm</keyword>
<keyword evidence="4 8" id="KW-0663">Pyridoxal phosphate</keyword>
<accession>A0A2T2XK14</accession>
<dbReference type="PANTHER" id="PTHR32328">
    <property type="entry name" value="L-SERYL-TRNA(SEC) SELENIUM TRANSFERASE"/>
    <property type="match status" value="1"/>
</dbReference>
<dbReference type="InterPro" id="IPR004534">
    <property type="entry name" value="SelA_trans"/>
</dbReference>
<comment type="pathway">
    <text evidence="8">Aminoacyl-tRNA biosynthesis; selenocysteinyl-tRNA(Sec) biosynthesis; selenocysteinyl-tRNA(Sec) from L-seryl-tRNA(Sec) (bacterial route): step 1/1.</text>
</comment>
<dbReference type="EMBL" id="PXYW01000006">
    <property type="protein sequence ID" value="PSR34827.1"/>
    <property type="molecule type" value="Genomic_DNA"/>
</dbReference>